<gene>
    <name evidence="2" type="ORF">AMTR_s00008p00203230</name>
</gene>
<dbReference type="InterPro" id="IPR036397">
    <property type="entry name" value="RNaseH_sf"/>
</dbReference>
<dbReference type="EMBL" id="KI397486">
    <property type="protein sequence ID" value="ERM95374.1"/>
    <property type="molecule type" value="Genomic_DNA"/>
</dbReference>
<dbReference type="Gene3D" id="3.30.420.10">
    <property type="entry name" value="Ribonuclease H-like superfamily/Ribonuclease H"/>
    <property type="match status" value="1"/>
</dbReference>
<dbReference type="PANTHER" id="PTHR22891">
    <property type="entry name" value="EUKARYOTIC TRANSLATION INITIATION FACTOR 2C"/>
    <property type="match status" value="1"/>
</dbReference>
<evidence type="ECO:0000313" key="2">
    <source>
        <dbReference type="EMBL" id="ERM95374.1"/>
    </source>
</evidence>
<evidence type="ECO:0000313" key="3">
    <source>
        <dbReference type="Proteomes" id="UP000017836"/>
    </source>
</evidence>
<accession>W1NJG8</accession>
<keyword evidence="3" id="KW-1185">Reference proteome</keyword>
<dbReference type="InterPro" id="IPR012337">
    <property type="entry name" value="RNaseH-like_sf"/>
</dbReference>
<protein>
    <recommendedName>
        <fullName evidence="1">Piwi domain-containing protein</fullName>
    </recommendedName>
</protein>
<feature type="domain" description="Piwi" evidence="1">
    <location>
        <begin position="123"/>
        <end position="287"/>
    </location>
</feature>
<sequence>MGGKFYLREWWLVGYQGLDALLQMIFGKGEVLVPQNGRWNVKQLYEPVRVERWVLVNFSARCDINYLARQLVNCGRNKGVNLSPPCIIEEDSNGRFQNPLIRVDRMIAMIFARLGDQCSEIQFVFCVLPDRKNSDIYGPWKKKLLTELGVPTQCACPVKVNDPYLYNILLKVNSKLGGINSLLDAEKECYIPIISSSPTIILGMDVSHGSPGQADNPSISAVVSSRCWPLISRYRAFVRTQSPKVEMIDSLFQPSEDGKDTGFIRGALFEFFESTKKRKPEQMIIFRYVQRLPRHMGSLTVGW</sequence>
<dbReference type="SMART" id="SM00950">
    <property type="entry name" value="Piwi"/>
    <property type="match status" value="1"/>
</dbReference>
<dbReference type="STRING" id="13333.W1NJG8"/>
<dbReference type="HOGENOM" id="CLU_926196_0_0_1"/>
<evidence type="ECO:0000259" key="1">
    <source>
        <dbReference type="PROSITE" id="PS50822"/>
    </source>
</evidence>
<dbReference type="eggNOG" id="KOG1041">
    <property type="taxonomic scope" value="Eukaryota"/>
</dbReference>
<dbReference type="Gene3D" id="3.40.50.2300">
    <property type="match status" value="1"/>
</dbReference>
<dbReference type="Gramene" id="ERM95374">
    <property type="protein sequence ID" value="ERM95374"/>
    <property type="gene ID" value="AMTR_s00008p00203230"/>
</dbReference>
<dbReference type="Pfam" id="PF02171">
    <property type="entry name" value="Piwi"/>
    <property type="match status" value="1"/>
</dbReference>
<dbReference type="SUPFAM" id="SSF53098">
    <property type="entry name" value="Ribonuclease H-like"/>
    <property type="match status" value="1"/>
</dbReference>
<dbReference type="Proteomes" id="UP000017836">
    <property type="component" value="Unassembled WGS sequence"/>
</dbReference>
<dbReference type="InterPro" id="IPR003165">
    <property type="entry name" value="Piwi"/>
</dbReference>
<organism evidence="2 3">
    <name type="scientific">Amborella trichopoda</name>
    <dbReference type="NCBI Taxonomy" id="13333"/>
    <lineage>
        <taxon>Eukaryota</taxon>
        <taxon>Viridiplantae</taxon>
        <taxon>Streptophyta</taxon>
        <taxon>Embryophyta</taxon>
        <taxon>Tracheophyta</taxon>
        <taxon>Spermatophyta</taxon>
        <taxon>Magnoliopsida</taxon>
        <taxon>Amborellales</taxon>
        <taxon>Amborellaceae</taxon>
        <taxon>Amborella</taxon>
    </lineage>
</organism>
<proteinExistence type="predicted"/>
<dbReference type="PROSITE" id="PS50822">
    <property type="entry name" value="PIWI"/>
    <property type="match status" value="1"/>
</dbReference>
<reference evidence="3" key="1">
    <citation type="journal article" date="2013" name="Science">
        <title>The Amborella genome and the evolution of flowering plants.</title>
        <authorList>
            <consortium name="Amborella Genome Project"/>
        </authorList>
    </citation>
    <scope>NUCLEOTIDE SEQUENCE [LARGE SCALE GENOMIC DNA]</scope>
</reference>
<dbReference type="AlphaFoldDB" id="W1NJG8"/>
<dbReference type="GO" id="GO:0003676">
    <property type="term" value="F:nucleic acid binding"/>
    <property type="evidence" value="ECO:0007669"/>
    <property type="project" value="InterPro"/>
</dbReference>
<name>W1NJG8_AMBTC</name>